<gene>
    <name evidence="9" type="primary">LOC103012154</name>
</gene>
<evidence type="ECO:0000256" key="2">
    <source>
        <dbReference type="ARBA" id="ARBA00005948"/>
    </source>
</evidence>
<feature type="transmembrane region" description="Helical" evidence="7">
    <location>
        <begin position="93"/>
        <end position="113"/>
    </location>
</feature>
<comment type="caution">
    <text evidence="7">Lacks conserved residue(s) required for the propagation of feature annotation.</text>
</comment>
<dbReference type="Pfam" id="PF02038">
    <property type="entry name" value="ATP1G1_PLM_MAT8"/>
    <property type="match status" value="1"/>
</dbReference>
<accession>A0A384ALW9</accession>
<reference evidence="9" key="2">
    <citation type="submission" date="2025-08" db="UniProtKB">
        <authorList>
            <consortium name="RefSeq"/>
        </authorList>
    </citation>
    <scope>IDENTIFICATION</scope>
</reference>
<evidence type="ECO:0000313" key="9">
    <source>
        <dbReference type="RefSeq" id="XP_007188333.1"/>
    </source>
</evidence>
<dbReference type="AlphaFoldDB" id="A0A384ALW9"/>
<protein>
    <recommendedName>
        <fullName evidence="7">FXYD domain-containing ion transport regulator</fullName>
    </recommendedName>
</protein>
<comment type="subcellular location">
    <subcellularLocation>
        <location evidence="1">Membrane</location>
        <topology evidence="1">Single-pass membrane protein</topology>
    </subcellularLocation>
</comment>
<dbReference type="GeneID" id="103012154"/>
<dbReference type="GO" id="GO:0017080">
    <property type="term" value="F:sodium channel regulator activity"/>
    <property type="evidence" value="ECO:0007669"/>
    <property type="project" value="TreeGrafter"/>
</dbReference>
<keyword evidence="3 7" id="KW-0813">Transport</keyword>
<dbReference type="InterPro" id="IPR000272">
    <property type="entry name" value="Ion-transport_regulator_FXYD"/>
</dbReference>
<evidence type="ECO:0000313" key="8">
    <source>
        <dbReference type="Proteomes" id="UP001652580"/>
    </source>
</evidence>
<dbReference type="RefSeq" id="XP_007188333.1">
    <property type="nucleotide sequence ID" value="XM_007188271.1"/>
</dbReference>
<evidence type="ECO:0000256" key="1">
    <source>
        <dbReference type="ARBA" id="ARBA00004167"/>
    </source>
</evidence>
<dbReference type="PANTHER" id="PTHR14132">
    <property type="entry name" value="SODIUM/POTASSIUM-TRANSPORTING ATPASE SUBUNIT GAMMA"/>
    <property type="match status" value="1"/>
</dbReference>
<dbReference type="GO" id="GO:0043269">
    <property type="term" value="P:regulation of monoatomic ion transport"/>
    <property type="evidence" value="ECO:0007669"/>
    <property type="project" value="InterPro"/>
</dbReference>
<organism evidence="8 9">
    <name type="scientific">Balaenoptera acutorostrata</name>
    <name type="common">Common minke whale</name>
    <name type="synonym">Balaena rostrata</name>
    <dbReference type="NCBI Taxonomy" id="9767"/>
    <lineage>
        <taxon>Eukaryota</taxon>
        <taxon>Metazoa</taxon>
        <taxon>Chordata</taxon>
        <taxon>Craniata</taxon>
        <taxon>Vertebrata</taxon>
        <taxon>Euteleostomi</taxon>
        <taxon>Mammalia</taxon>
        <taxon>Eutheria</taxon>
        <taxon>Laurasiatheria</taxon>
        <taxon>Artiodactyla</taxon>
        <taxon>Whippomorpha</taxon>
        <taxon>Cetacea</taxon>
        <taxon>Mysticeti</taxon>
        <taxon>Balaenopteridae</taxon>
        <taxon>Balaenoptera</taxon>
    </lineage>
</organism>
<keyword evidence="4 7" id="KW-0812">Transmembrane</keyword>
<dbReference type="InterPro" id="IPR047283">
    <property type="entry name" value="FXYD4"/>
</dbReference>
<sequence length="144" mass="15266">MGMQYLVSGPCYHSEDPEVWKTAVVAASGASAAAACRSERLHGELRRRLSALSCSCVIEGVAWAVLLLAGLPVLEASDLLDKDSPFYYDWEGLQLGGMISAVLLCIPEILLVLSGKCKCKRSQKQGPLPEKAGPLLTLGSASTC</sequence>
<keyword evidence="7" id="KW-1133">Transmembrane helix</keyword>
<evidence type="ECO:0000256" key="4">
    <source>
        <dbReference type="ARBA" id="ARBA00022692"/>
    </source>
</evidence>
<evidence type="ECO:0000256" key="6">
    <source>
        <dbReference type="ARBA" id="ARBA00023136"/>
    </source>
</evidence>
<dbReference type="GO" id="GO:0016020">
    <property type="term" value="C:membrane"/>
    <property type="evidence" value="ECO:0007669"/>
    <property type="project" value="UniProtKB-SubCell"/>
</dbReference>
<dbReference type="Proteomes" id="UP001652580">
    <property type="component" value="Chromosome 2"/>
</dbReference>
<dbReference type="FunCoup" id="A0A384ALW9">
    <property type="interactions" value="10"/>
</dbReference>
<evidence type="ECO:0000256" key="3">
    <source>
        <dbReference type="ARBA" id="ARBA00022448"/>
    </source>
</evidence>
<proteinExistence type="inferred from homology"/>
<dbReference type="CDD" id="cd20322">
    <property type="entry name" value="FXYD4"/>
    <property type="match status" value="1"/>
</dbReference>
<keyword evidence="8" id="KW-1185">Reference proteome</keyword>
<comment type="similarity">
    <text evidence="2 7">Belongs to the FXYD family.</text>
</comment>
<evidence type="ECO:0000256" key="7">
    <source>
        <dbReference type="RuleBase" id="RU364131"/>
    </source>
</evidence>
<name>A0A384ALW9_BALAC</name>
<reference evidence="8" key="1">
    <citation type="submission" date="2025-05" db="UniProtKB">
        <authorList>
            <consortium name="RefSeq"/>
        </authorList>
    </citation>
    <scope>NUCLEOTIDE SEQUENCE [LARGE SCALE GENOMIC DNA]</scope>
</reference>
<feature type="transmembrane region" description="Helical" evidence="7">
    <location>
        <begin position="49"/>
        <end position="73"/>
    </location>
</feature>
<dbReference type="Gene3D" id="1.20.5.780">
    <property type="entry name" value="Single helix bin"/>
    <property type="match status" value="1"/>
</dbReference>
<dbReference type="PANTHER" id="PTHR14132:SF10">
    <property type="entry name" value="FXYD DOMAIN-CONTAINING ION TRANSPORT REGULATOR 4"/>
    <property type="match status" value="1"/>
</dbReference>
<keyword evidence="5 7" id="KW-0406">Ion transport</keyword>
<evidence type="ECO:0000256" key="5">
    <source>
        <dbReference type="ARBA" id="ARBA00023065"/>
    </source>
</evidence>
<dbReference type="STRING" id="310752.A0A384ALW9"/>
<keyword evidence="6 7" id="KW-0472">Membrane</keyword>
<dbReference type="InParanoid" id="A0A384ALW9"/>
<dbReference type="KEGG" id="bacu:103012154"/>
<dbReference type="GO" id="GO:0071805">
    <property type="term" value="P:potassium ion transmembrane transport"/>
    <property type="evidence" value="ECO:0007669"/>
    <property type="project" value="InterPro"/>
</dbReference>